<dbReference type="InterPro" id="IPR027849">
    <property type="entry name" value="DUF4434"/>
</dbReference>
<dbReference type="Pfam" id="PF14488">
    <property type="entry name" value="DUF4434"/>
    <property type="match status" value="1"/>
</dbReference>
<protein>
    <recommendedName>
        <fullName evidence="1">DUF4434 domain-containing protein</fullName>
    </recommendedName>
</protein>
<reference evidence="2" key="2">
    <citation type="submission" date="2020-09" db="EMBL/GenBank/DDBJ databases">
        <authorList>
            <person name="Sun Q."/>
            <person name="Kim S."/>
        </authorList>
    </citation>
    <scope>NUCLEOTIDE SEQUENCE</scope>
    <source>
        <strain evidence="2">KCTC 22164</strain>
    </source>
</reference>
<keyword evidence="3" id="KW-1185">Reference proteome</keyword>
<dbReference type="EMBL" id="BMXP01000008">
    <property type="protein sequence ID" value="GGW91933.1"/>
    <property type="molecule type" value="Genomic_DNA"/>
</dbReference>
<comment type="caution">
    <text evidence="2">The sequence shown here is derived from an EMBL/GenBank/DDBJ whole genome shotgun (WGS) entry which is preliminary data.</text>
</comment>
<gene>
    <name evidence="2" type="ORF">GCM10007391_27730</name>
</gene>
<evidence type="ECO:0000313" key="2">
    <source>
        <dbReference type="EMBL" id="GGW91933.1"/>
    </source>
</evidence>
<dbReference type="AlphaFoldDB" id="A0A918MZD9"/>
<organism evidence="2 3">
    <name type="scientific">Alteromonas halophila</name>
    <dbReference type="NCBI Taxonomy" id="516698"/>
    <lineage>
        <taxon>Bacteria</taxon>
        <taxon>Pseudomonadati</taxon>
        <taxon>Pseudomonadota</taxon>
        <taxon>Gammaproteobacteria</taxon>
        <taxon>Alteromonadales</taxon>
        <taxon>Alteromonadaceae</taxon>
        <taxon>Alteromonas/Salinimonas group</taxon>
        <taxon>Alteromonas</taxon>
    </lineage>
</organism>
<name>A0A918MZD9_9ALTE</name>
<dbReference type="Proteomes" id="UP000631300">
    <property type="component" value="Unassembled WGS sequence"/>
</dbReference>
<accession>A0A918MZD9</accession>
<evidence type="ECO:0000259" key="1">
    <source>
        <dbReference type="Pfam" id="PF14488"/>
    </source>
</evidence>
<sequence>MPCASSAKSLFYQPQTTDESLTVQDWEKQLSAAREAGYTAIILQWMQYGDVTFYNSEIVKRISQAPSSKSFDFWVGLFMPDDYYNVMEDQEQAKYYYIDKVLNRSTSLLAIIDLYGLNQQFRIKGWYLPLEISSSYLRAEERMQILARLKEWRESVAKPVGLSYFVGYQNNLAQSERDVADLSAHGFTTFFQRSNGIIQKNDAETLFPDLDCNTFVVTEAFEEIQAGQFIASNHLPVMNSCHNQAVFSLRYLPFSRFQQR</sequence>
<feature type="domain" description="DUF4434" evidence="1">
    <location>
        <begin position="11"/>
        <end position="166"/>
    </location>
</feature>
<proteinExistence type="predicted"/>
<reference evidence="2" key="1">
    <citation type="journal article" date="2014" name="Int. J. Syst. Evol. Microbiol.">
        <title>Complete genome sequence of Corynebacterium casei LMG S-19264T (=DSM 44701T), isolated from a smear-ripened cheese.</title>
        <authorList>
            <consortium name="US DOE Joint Genome Institute (JGI-PGF)"/>
            <person name="Walter F."/>
            <person name="Albersmeier A."/>
            <person name="Kalinowski J."/>
            <person name="Ruckert C."/>
        </authorList>
    </citation>
    <scope>NUCLEOTIDE SEQUENCE</scope>
    <source>
        <strain evidence="2">KCTC 22164</strain>
    </source>
</reference>
<dbReference type="Gene3D" id="3.20.20.80">
    <property type="entry name" value="Glycosidases"/>
    <property type="match status" value="1"/>
</dbReference>
<evidence type="ECO:0000313" key="3">
    <source>
        <dbReference type="Proteomes" id="UP000631300"/>
    </source>
</evidence>